<organism evidence="2">
    <name type="scientific">Nicotiana tabacum</name>
    <name type="common">Common tobacco</name>
    <dbReference type="NCBI Taxonomy" id="4097"/>
    <lineage>
        <taxon>Eukaryota</taxon>
        <taxon>Viridiplantae</taxon>
        <taxon>Streptophyta</taxon>
        <taxon>Embryophyta</taxon>
        <taxon>Tracheophyta</taxon>
        <taxon>Spermatophyta</taxon>
        <taxon>Magnoliopsida</taxon>
        <taxon>eudicotyledons</taxon>
        <taxon>Gunneridae</taxon>
        <taxon>Pentapetalae</taxon>
        <taxon>asterids</taxon>
        <taxon>lamiids</taxon>
        <taxon>Solanales</taxon>
        <taxon>Solanaceae</taxon>
        <taxon>Nicotianoideae</taxon>
        <taxon>Nicotianeae</taxon>
        <taxon>Nicotiana</taxon>
    </lineage>
</organism>
<sequence length="245" mass="28610">ILPSFQSTHLVVDSMKPFCHDPRNSWRQIPCNIRDQMWNQFKTKCTWHPPYQNAINSIFVKKVAQRIKDTMFAARNASKMPDWLRKDVWDKHLEKWNTTEWKADSEQLKANRASSKGGSLHTGGSISFVAHKLRLEKERGRDMSHAEVFKEMHKKKDGTREHWVETQWQQTHPPSTQPTPNDMTSLWTEVAGGVNKGRVYRFGVRRPTGHPNSLLANSSSSQNQEQMEDMRKEIRDLKQQLDSQF</sequence>
<evidence type="ECO:0000313" key="2">
    <source>
        <dbReference type="RefSeq" id="XP_016443796.1"/>
    </source>
</evidence>
<dbReference type="AlphaFoldDB" id="A0A1S3XV24"/>
<feature type="non-terminal residue" evidence="2">
    <location>
        <position position="1"/>
    </location>
</feature>
<dbReference type="Pfam" id="PF03004">
    <property type="entry name" value="Transposase_24"/>
    <property type="match status" value="1"/>
</dbReference>
<evidence type="ECO:0008006" key="3">
    <source>
        <dbReference type="Google" id="ProtNLM"/>
    </source>
</evidence>
<reference evidence="2" key="1">
    <citation type="submission" date="2025-08" db="UniProtKB">
        <authorList>
            <consortium name="RefSeq"/>
        </authorList>
    </citation>
    <scope>IDENTIFICATION</scope>
</reference>
<protein>
    <recommendedName>
        <fullName evidence="3">Transposase, Ptta/En/Spm, plant</fullName>
    </recommendedName>
</protein>
<dbReference type="InterPro" id="IPR004252">
    <property type="entry name" value="Probable_transposase_24"/>
</dbReference>
<dbReference type="RefSeq" id="XP_016443796.1">
    <property type="nucleotide sequence ID" value="XM_016588310.1"/>
</dbReference>
<name>A0A1S3XV24_TOBAC</name>
<proteinExistence type="predicted"/>
<feature type="region of interest" description="Disordered" evidence="1">
    <location>
        <begin position="204"/>
        <end position="245"/>
    </location>
</feature>
<evidence type="ECO:0000256" key="1">
    <source>
        <dbReference type="SAM" id="MobiDB-lite"/>
    </source>
</evidence>
<dbReference type="KEGG" id="nta:107769128"/>
<accession>A0A1S3XV24</accession>
<feature type="compositionally biased region" description="Low complexity" evidence="1">
    <location>
        <begin position="166"/>
        <end position="180"/>
    </location>
</feature>
<feature type="compositionally biased region" description="Low complexity" evidence="1">
    <location>
        <begin position="212"/>
        <end position="224"/>
    </location>
</feature>
<feature type="region of interest" description="Disordered" evidence="1">
    <location>
        <begin position="152"/>
        <end position="181"/>
    </location>
</feature>
<dbReference type="OrthoDB" id="1252236at2759"/>
<dbReference type="PaxDb" id="4097-A0A1S3XV24"/>
<gene>
    <name evidence="2" type="primary">LOC107769128</name>
</gene>
<dbReference type="OMA" id="TECKRTY"/>
<feature type="compositionally biased region" description="Basic and acidic residues" evidence="1">
    <location>
        <begin position="228"/>
        <end position="239"/>
    </location>
</feature>